<comment type="caution">
    <text evidence="1">The sequence shown here is derived from an EMBL/GenBank/DDBJ whole genome shotgun (WGS) entry which is preliminary data.</text>
</comment>
<protein>
    <submittedName>
        <fullName evidence="1">Uncharacterized protein</fullName>
    </submittedName>
</protein>
<dbReference type="Proteomes" id="UP000656813">
    <property type="component" value="Unassembled WGS sequence"/>
</dbReference>
<gene>
    <name evidence="1" type="ORF">GCM10007096_20320</name>
</gene>
<accession>A0A8J2ZW49</accession>
<sequence length="56" mass="6290">MIGTEGARFGILKYSVFLSAADSRVPKLESFGNGASVTSRVNFEVFRERLTTKRYE</sequence>
<dbReference type="EMBL" id="BMFV01000013">
    <property type="protein sequence ID" value="GGH81833.1"/>
    <property type="molecule type" value="Genomic_DNA"/>
</dbReference>
<proteinExistence type="predicted"/>
<reference evidence="1" key="2">
    <citation type="submission" date="2020-09" db="EMBL/GenBank/DDBJ databases">
        <authorList>
            <person name="Sun Q."/>
            <person name="Zhou Y."/>
        </authorList>
    </citation>
    <scope>NUCLEOTIDE SEQUENCE</scope>
    <source>
        <strain evidence="1">CGMCC 1.12777</strain>
    </source>
</reference>
<evidence type="ECO:0000313" key="2">
    <source>
        <dbReference type="Proteomes" id="UP000656813"/>
    </source>
</evidence>
<name>A0A8J2ZW49_9BACL</name>
<keyword evidence="2" id="KW-1185">Reference proteome</keyword>
<reference evidence="1" key="1">
    <citation type="journal article" date="2014" name="Int. J. Syst. Evol. Microbiol.">
        <title>Complete genome sequence of Corynebacterium casei LMG S-19264T (=DSM 44701T), isolated from a smear-ripened cheese.</title>
        <authorList>
            <consortium name="US DOE Joint Genome Institute (JGI-PGF)"/>
            <person name="Walter F."/>
            <person name="Albersmeier A."/>
            <person name="Kalinowski J."/>
            <person name="Ruckert C."/>
        </authorList>
    </citation>
    <scope>NUCLEOTIDE SEQUENCE</scope>
    <source>
        <strain evidence="1">CGMCC 1.12777</strain>
    </source>
</reference>
<evidence type="ECO:0000313" key="1">
    <source>
        <dbReference type="EMBL" id="GGH81833.1"/>
    </source>
</evidence>
<dbReference type="AlphaFoldDB" id="A0A8J2ZW49"/>
<organism evidence="1 2">
    <name type="scientific">Pullulanibacillus pueri</name>
    <dbReference type="NCBI Taxonomy" id="1437324"/>
    <lineage>
        <taxon>Bacteria</taxon>
        <taxon>Bacillati</taxon>
        <taxon>Bacillota</taxon>
        <taxon>Bacilli</taxon>
        <taxon>Bacillales</taxon>
        <taxon>Sporolactobacillaceae</taxon>
        <taxon>Pullulanibacillus</taxon>
    </lineage>
</organism>